<accession>A0A0D6JIT4</accession>
<sequence>MIEARYRLQPRLQRSRHPHQRADKARTLHESAQKTTLSTEIRAIRPGVGLEQAKRHALYPLSTGTWFKEATSVPL</sequence>
<dbReference type="AlphaFoldDB" id="A0A0D6JIT4"/>
<organism evidence="2 3">
    <name type="scientific">Candidatus Filomicrobium marinum</name>
    <dbReference type="NCBI Taxonomy" id="1608628"/>
    <lineage>
        <taxon>Bacteria</taxon>
        <taxon>Pseudomonadati</taxon>
        <taxon>Pseudomonadota</taxon>
        <taxon>Alphaproteobacteria</taxon>
        <taxon>Hyphomicrobiales</taxon>
        <taxon>Hyphomicrobiaceae</taxon>
        <taxon>Filomicrobium</taxon>
    </lineage>
</organism>
<feature type="region of interest" description="Disordered" evidence="1">
    <location>
        <begin position="1"/>
        <end position="36"/>
    </location>
</feature>
<keyword evidence="3" id="KW-1185">Reference proteome</keyword>
<name>A0A0D6JIT4_9HYPH</name>
<reference evidence="3" key="1">
    <citation type="submission" date="2015-02" db="EMBL/GenBank/DDBJ databases">
        <authorList>
            <person name="Chooi Y.-H."/>
        </authorList>
    </citation>
    <scope>NUCLEOTIDE SEQUENCE [LARGE SCALE GENOMIC DNA]</scope>
    <source>
        <strain evidence="3">strain Y</strain>
    </source>
</reference>
<evidence type="ECO:0000313" key="3">
    <source>
        <dbReference type="Proteomes" id="UP000033187"/>
    </source>
</evidence>
<evidence type="ECO:0000313" key="2">
    <source>
        <dbReference type="EMBL" id="CPR21439.1"/>
    </source>
</evidence>
<dbReference type="KEGG" id="fiy:BN1229_v1_3050"/>
<protein>
    <submittedName>
        <fullName evidence="2">Uncharacterized protein</fullName>
    </submittedName>
</protein>
<dbReference type="Proteomes" id="UP000033187">
    <property type="component" value="Chromosome 1"/>
</dbReference>
<evidence type="ECO:0000256" key="1">
    <source>
        <dbReference type="SAM" id="MobiDB-lite"/>
    </source>
</evidence>
<proteinExistence type="predicted"/>
<feature type="compositionally biased region" description="Basic and acidic residues" evidence="1">
    <location>
        <begin position="20"/>
        <end position="32"/>
    </location>
</feature>
<gene>
    <name evidence="2" type="ORF">YBN1229_v1_3050</name>
</gene>
<dbReference type="EMBL" id="LN829119">
    <property type="protein sequence ID" value="CPR21439.1"/>
    <property type="molecule type" value="Genomic_DNA"/>
</dbReference>